<evidence type="ECO:0000313" key="7">
    <source>
        <dbReference type="EMBL" id="GGS51054.1"/>
    </source>
</evidence>
<dbReference type="Proteomes" id="UP000597853">
    <property type="component" value="Unassembled WGS sequence"/>
</dbReference>
<dbReference type="InterPro" id="IPR000962">
    <property type="entry name" value="Znf_DskA_TraR"/>
</dbReference>
<evidence type="ECO:0000256" key="2">
    <source>
        <dbReference type="ARBA" id="ARBA00022771"/>
    </source>
</evidence>
<accession>A0ABQ2T4C0</accession>
<evidence type="ECO:0000259" key="6">
    <source>
        <dbReference type="Pfam" id="PF01258"/>
    </source>
</evidence>
<dbReference type="EMBL" id="BMTX01000008">
    <property type="protein sequence ID" value="GGS51054.1"/>
    <property type="molecule type" value="Genomic_DNA"/>
</dbReference>
<dbReference type="InterPro" id="IPR020460">
    <property type="entry name" value="Znf_C4-type_bac"/>
</dbReference>
<keyword evidence="8" id="KW-1185">Reference proteome</keyword>
<gene>
    <name evidence="7" type="ORF">GCM10010285_33300</name>
</gene>
<feature type="compositionally biased region" description="Low complexity" evidence="5">
    <location>
        <begin position="131"/>
        <end position="148"/>
    </location>
</feature>
<evidence type="ECO:0000256" key="5">
    <source>
        <dbReference type="SAM" id="MobiDB-lite"/>
    </source>
</evidence>
<dbReference type="PROSITE" id="PS01102">
    <property type="entry name" value="ZF_DKSA_1"/>
    <property type="match status" value="1"/>
</dbReference>
<dbReference type="PRINTS" id="PR00618">
    <property type="entry name" value="DKSAZNFINGER"/>
</dbReference>
<keyword evidence="2" id="KW-0863">Zinc-finger</keyword>
<dbReference type="InterPro" id="IPR020458">
    <property type="entry name" value="Znf_DskA_TraR_CS"/>
</dbReference>
<feature type="region of interest" description="Disordered" evidence="5">
    <location>
        <begin position="75"/>
        <end position="157"/>
    </location>
</feature>
<dbReference type="Gene3D" id="1.20.120.910">
    <property type="entry name" value="DksA, coiled-coil domain"/>
    <property type="match status" value="1"/>
</dbReference>
<feature type="zinc finger region" description="dksA C4-type" evidence="4">
    <location>
        <begin position="294"/>
        <end position="318"/>
    </location>
</feature>
<proteinExistence type="predicted"/>
<feature type="compositionally biased region" description="Low complexity" evidence="5">
    <location>
        <begin position="75"/>
        <end position="92"/>
    </location>
</feature>
<evidence type="ECO:0000256" key="3">
    <source>
        <dbReference type="ARBA" id="ARBA00022833"/>
    </source>
</evidence>
<sequence>MRAAYPADSWAQRMQVAARRARGEAAGRCAPLPQGLSRFIVPARFARKITICEGAAAMVAKKGAAAEAAEAKAGAAEAASGTTASKGATAKAGGRKATAKKLAGGKPARGAAGKAAAPDRGAGGRRGAREGNGAARTSGSAQDGAGHSAADDADAAEAAAQTGVTTVGAAKKTPGPAAAAAATAVPKARHGAVEPGELAVRPGEEPWTDEEVDEARAELMSEVLRLREEISSSERSLAGLMRDSGDGAGDDDADTGTKNITREHELALAANAREMLDQFERALQRLDAGTYGLCENCGKPIGKARMQAFPRATLCVECKQKQERRY</sequence>
<organism evidence="7 8">
    <name type="scientific">Streptomyces pseudogriseolus</name>
    <name type="common">Streptomyces gancidicus</name>
    <name type="synonym">Streptomyces rubiginosus</name>
    <dbReference type="NCBI Taxonomy" id="36817"/>
    <lineage>
        <taxon>Bacteria</taxon>
        <taxon>Bacillati</taxon>
        <taxon>Actinomycetota</taxon>
        <taxon>Actinomycetes</taxon>
        <taxon>Kitasatosporales</taxon>
        <taxon>Streptomycetaceae</taxon>
        <taxon>Streptomyces</taxon>
        <taxon>Streptomyces pseudogriseolus group</taxon>
    </lineage>
</organism>
<feature type="region of interest" description="Disordered" evidence="5">
    <location>
        <begin position="181"/>
        <end position="209"/>
    </location>
</feature>
<evidence type="ECO:0000313" key="8">
    <source>
        <dbReference type="Proteomes" id="UP000597853"/>
    </source>
</evidence>
<dbReference type="InterPro" id="IPR037187">
    <property type="entry name" value="DnaK_N"/>
</dbReference>
<dbReference type="PANTHER" id="PTHR33823">
    <property type="entry name" value="RNA POLYMERASE-BINDING TRANSCRIPTION FACTOR DKSA-RELATED"/>
    <property type="match status" value="1"/>
</dbReference>
<dbReference type="Pfam" id="PF01258">
    <property type="entry name" value="zf-dskA_traR"/>
    <property type="match status" value="1"/>
</dbReference>
<evidence type="ECO:0000256" key="4">
    <source>
        <dbReference type="PROSITE-ProRule" id="PRU00510"/>
    </source>
</evidence>
<name>A0ABQ2T4C0_STREZ</name>
<comment type="caution">
    <text evidence="7">The sequence shown here is derived from an EMBL/GenBank/DDBJ whole genome shotgun (WGS) entry which is preliminary data.</text>
</comment>
<keyword evidence="3" id="KW-0862">Zinc</keyword>
<protein>
    <recommendedName>
        <fullName evidence="6">Zinc finger DksA/TraR C4-type domain-containing protein</fullName>
    </recommendedName>
</protein>
<dbReference type="PROSITE" id="PS51128">
    <property type="entry name" value="ZF_DKSA_2"/>
    <property type="match status" value="1"/>
</dbReference>
<keyword evidence="1" id="KW-0479">Metal-binding</keyword>
<feature type="compositionally biased region" description="Low complexity" evidence="5">
    <location>
        <begin position="100"/>
        <end position="120"/>
    </location>
</feature>
<dbReference type="SUPFAM" id="SSF57716">
    <property type="entry name" value="Glucocorticoid receptor-like (DNA-binding domain)"/>
    <property type="match status" value="1"/>
</dbReference>
<feature type="domain" description="Zinc finger DksA/TraR C4-type" evidence="6">
    <location>
        <begin position="289"/>
        <end position="324"/>
    </location>
</feature>
<dbReference type="PANTHER" id="PTHR33823:SF2">
    <property type="entry name" value="RNA POLYMERASE-BINDING TRANSCRIPTION FACTOR DKSA"/>
    <property type="match status" value="1"/>
</dbReference>
<evidence type="ECO:0000256" key="1">
    <source>
        <dbReference type="ARBA" id="ARBA00022723"/>
    </source>
</evidence>
<dbReference type="SUPFAM" id="SSF109635">
    <property type="entry name" value="DnaK suppressor protein DksA, alpha-hairpin domain"/>
    <property type="match status" value="1"/>
</dbReference>
<reference evidence="8" key="1">
    <citation type="journal article" date="2019" name="Int. J. Syst. Evol. Microbiol.">
        <title>The Global Catalogue of Microorganisms (GCM) 10K type strain sequencing project: providing services to taxonomists for standard genome sequencing and annotation.</title>
        <authorList>
            <consortium name="The Broad Institute Genomics Platform"/>
            <consortium name="The Broad Institute Genome Sequencing Center for Infectious Disease"/>
            <person name="Wu L."/>
            <person name="Ma J."/>
        </authorList>
    </citation>
    <scope>NUCLEOTIDE SEQUENCE [LARGE SCALE GENOMIC DNA]</scope>
    <source>
        <strain evidence="8">JCM 4416</strain>
    </source>
</reference>
<feature type="region of interest" description="Disordered" evidence="5">
    <location>
        <begin position="235"/>
        <end position="257"/>
    </location>
</feature>